<dbReference type="SUPFAM" id="SSF56112">
    <property type="entry name" value="Protein kinase-like (PK-like)"/>
    <property type="match status" value="1"/>
</dbReference>
<accession>B0C3W5</accession>
<evidence type="ECO:0000313" key="2">
    <source>
        <dbReference type="Proteomes" id="UP000000268"/>
    </source>
</evidence>
<dbReference type="eggNOG" id="COG4248">
    <property type="taxonomic scope" value="Bacteria"/>
</dbReference>
<dbReference type="Proteomes" id="UP000000268">
    <property type="component" value="Chromosome"/>
</dbReference>
<dbReference type="STRING" id="329726.AM1_0006"/>
<name>B0C3W5_ACAM1</name>
<evidence type="ECO:0008006" key="3">
    <source>
        <dbReference type="Google" id="ProtNLM"/>
    </source>
</evidence>
<sequence length="623" mass="70123">MDVYINQKRVRLRPQQAIGKGGEADVYRLNRTTAVKLFKPPSHPDFEGMVEAQQGARERLALHQQKLRQFPQSLPERVISPQALVMNQNGQRILGYTMPLLTHAEVLLRYCDRRRRVKDHCRRQVGDHRKFQQAVDTQAVVDLFLDLHETVSKLHFADVVIGDFNDLNILVQGTQAFVIDADSFQFGSFPCSVFTARFVDPLLCDPQGTQPILCRPYCWESDWYAFTVMLMQALLFVDPYGGVYKPSDPAQRLPQAARPLHRVTVFHPQVRYPKPALPCDHLPKPLLDHFRQVFEQDWRGEFPRSLLENLRWHTCPSCGVEHARSACPSCVKSVGIPMPPGAVQVTTVLQTNGVILAATLTAGQLQWLVWEEGQFKREDGTVVLTGDLSPEFDWHLQGQTTWIVQQGQVVELPTTERIAVDSYQGRPQFAVNDRHSYWFNQGQLMRDHAVMGEVLIGQTQFWVGPRFGLGFYRAGQLNGAFVFDADRSGINDRLSLSMEAGTVVAAHCTFSQSFGWLFVTLQAQGVLQQRCWVIAPTGQVLAQAEVGEWAATASGPCPHWAVEEALFVATDEGIIRAQVEQGQVIVQRRFPETEPFVQTGCQLLAAPQGLYTVGSQTIQLLQL</sequence>
<dbReference type="Gene3D" id="1.10.510.10">
    <property type="entry name" value="Transferase(Phosphotransferase) domain 1"/>
    <property type="match status" value="1"/>
</dbReference>
<dbReference type="EMBL" id="CP000828">
    <property type="protein sequence ID" value="ABW25095.1"/>
    <property type="molecule type" value="Genomic_DNA"/>
</dbReference>
<dbReference type="AlphaFoldDB" id="B0C3W5"/>
<dbReference type="RefSeq" id="WP_012160717.1">
    <property type="nucleotide sequence ID" value="NC_009925.1"/>
</dbReference>
<evidence type="ECO:0000313" key="1">
    <source>
        <dbReference type="EMBL" id="ABW25095.1"/>
    </source>
</evidence>
<reference evidence="1 2" key="1">
    <citation type="journal article" date="2008" name="Proc. Natl. Acad. Sci. U.S.A.">
        <title>Niche adaptation and genome expansion in the chlorophyll d-producing cyanobacterium Acaryochloris marina.</title>
        <authorList>
            <person name="Swingley W.D."/>
            <person name="Chen M."/>
            <person name="Cheung P.C."/>
            <person name="Conrad A.L."/>
            <person name="Dejesa L.C."/>
            <person name="Hao J."/>
            <person name="Honchak B.M."/>
            <person name="Karbach L.E."/>
            <person name="Kurdoglu A."/>
            <person name="Lahiri S."/>
            <person name="Mastrian S.D."/>
            <person name="Miyashita H."/>
            <person name="Page L."/>
            <person name="Ramakrishna P."/>
            <person name="Satoh S."/>
            <person name="Sattley W.M."/>
            <person name="Shimada Y."/>
            <person name="Taylor H.L."/>
            <person name="Tomo T."/>
            <person name="Tsuchiya T."/>
            <person name="Wang Z.T."/>
            <person name="Raymond J."/>
            <person name="Mimuro M."/>
            <person name="Blankenship R.E."/>
            <person name="Touchman J.W."/>
        </authorList>
    </citation>
    <scope>NUCLEOTIDE SEQUENCE [LARGE SCALE GENOMIC DNA]</scope>
    <source>
        <strain evidence="2">MBIC 11017</strain>
    </source>
</reference>
<keyword evidence="2" id="KW-1185">Reference proteome</keyword>
<gene>
    <name evidence="1" type="ordered locus">AM1_0006</name>
</gene>
<dbReference type="KEGG" id="amr:AM1_0006"/>
<dbReference type="InterPro" id="IPR011009">
    <property type="entry name" value="Kinase-like_dom_sf"/>
</dbReference>
<protein>
    <recommendedName>
        <fullName evidence="3">Protein kinase domain-containing protein</fullName>
    </recommendedName>
</protein>
<organism evidence="1 2">
    <name type="scientific">Acaryochloris marina (strain MBIC 11017)</name>
    <dbReference type="NCBI Taxonomy" id="329726"/>
    <lineage>
        <taxon>Bacteria</taxon>
        <taxon>Bacillati</taxon>
        <taxon>Cyanobacteriota</taxon>
        <taxon>Cyanophyceae</taxon>
        <taxon>Acaryochloridales</taxon>
        <taxon>Acaryochloridaceae</taxon>
        <taxon>Acaryochloris</taxon>
    </lineage>
</organism>
<dbReference type="HOGENOM" id="CLU_438464_0_0_3"/>
<proteinExistence type="predicted"/>
<dbReference type="OrthoDB" id="583109at2"/>